<keyword evidence="4 7" id="KW-1133">Transmembrane helix</keyword>
<keyword evidence="3 6" id="KW-0812">Transmembrane</keyword>
<dbReference type="Proteomes" id="UP000034214">
    <property type="component" value="Unassembled WGS sequence"/>
</dbReference>
<dbReference type="GO" id="GO:0055085">
    <property type="term" value="P:transmembrane transport"/>
    <property type="evidence" value="ECO:0007669"/>
    <property type="project" value="InterPro"/>
</dbReference>
<feature type="transmembrane region" description="Helical" evidence="7">
    <location>
        <begin position="232"/>
        <end position="251"/>
    </location>
</feature>
<sequence length="278" mass="29812">MEKTEKLSFIVTHMLEIFTYSFMVRAFIAGIVIGCIAPLIGTFLVARRFSLIADTLGHISLAGIAIGLLLNINPIITALIASILVAILVDRIRHNKYISGETALAMLLSGGLALAIVLIGLARGFNVDLFSYLFGSITTVTDTDLLFIIPLGILVVITVAVFYKQFLSIAFDEEGAQVSGVKVNFLNILLMVLTAVAVSLSIRIIGSLLIGALLVIPVTTASQVARSFKQSLILSIFFSLISVIAGLFASFYLNLPAGGAIVLISLIIFSFVYLIKNK</sequence>
<gene>
    <name evidence="8" type="ORF">UW99_C0056G0004</name>
</gene>
<dbReference type="Gene3D" id="1.10.3470.10">
    <property type="entry name" value="ABC transporter involved in vitamin B12 uptake, BtuC"/>
    <property type="match status" value="1"/>
</dbReference>
<dbReference type="Pfam" id="PF00950">
    <property type="entry name" value="ABC-3"/>
    <property type="match status" value="1"/>
</dbReference>
<dbReference type="AlphaFoldDB" id="A0A0G1LKR7"/>
<protein>
    <submittedName>
        <fullName evidence="8">ABC-3 protein</fullName>
    </submittedName>
</protein>
<keyword evidence="6" id="KW-0813">Transport</keyword>
<evidence type="ECO:0000256" key="3">
    <source>
        <dbReference type="ARBA" id="ARBA00022692"/>
    </source>
</evidence>
<evidence type="ECO:0000256" key="4">
    <source>
        <dbReference type="ARBA" id="ARBA00022989"/>
    </source>
</evidence>
<keyword evidence="5 7" id="KW-0472">Membrane</keyword>
<comment type="subcellular location">
    <subcellularLocation>
        <location evidence="6">Cell membrane</location>
        <topology evidence="6">Multi-pass membrane protein</topology>
    </subcellularLocation>
    <subcellularLocation>
        <location evidence="1">Membrane</location>
        <topology evidence="1">Multi-pass membrane protein</topology>
    </subcellularLocation>
</comment>
<dbReference type="GO" id="GO:0043190">
    <property type="term" value="C:ATP-binding cassette (ABC) transporter complex"/>
    <property type="evidence" value="ECO:0007669"/>
    <property type="project" value="InterPro"/>
</dbReference>
<dbReference type="GO" id="GO:0010043">
    <property type="term" value="P:response to zinc ion"/>
    <property type="evidence" value="ECO:0007669"/>
    <property type="project" value="TreeGrafter"/>
</dbReference>
<feature type="transmembrane region" description="Helical" evidence="7">
    <location>
        <begin position="257"/>
        <end position="275"/>
    </location>
</feature>
<organism evidence="8 9">
    <name type="scientific">Candidatus Collierbacteria bacterium GW2011_GWC2_45_15</name>
    <dbReference type="NCBI Taxonomy" id="1618394"/>
    <lineage>
        <taxon>Bacteria</taxon>
        <taxon>Candidatus Collieribacteriota</taxon>
    </lineage>
</organism>
<accession>A0A0G1LKR7</accession>
<proteinExistence type="inferred from homology"/>
<evidence type="ECO:0000256" key="5">
    <source>
        <dbReference type="ARBA" id="ARBA00023136"/>
    </source>
</evidence>
<dbReference type="EMBL" id="LCKM01000056">
    <property type="protein sequence ID" value="KKT96513.1"/>
    <property type="molecule type" value="Genomic_DNA"/>
</dbReference>
<evidence type="ECO:0000313" key="9">
    <source>
        <dbReference type="Proteomes" id="UP000034214"/>
    </source>
</evidence>
<reference evidence="8 9" key="1">
    <citation type="journal article" date="2015" name="Nature">
        <title>rRNA introns, odd ribosomes, and small enigmatic genomes across a large radiation of phyla.</title>
        <authorList>
            <person name="Brown C.T."/>
            <person name="Hug L.A."/>
            <person name="Thomas B.C."/>
            <person name="Sharon I."/>
            <person name="Castelle C.J."/>
            <person name="Singh A."/>
            <person name="Wilkins M.J."/>
            <person name="Williams K.H."/>
            <person name="Banfield J.F."/>
        </authorList>
    </citation>
    <scope>NUCLEOTIDE SEQUENCE [LARGE SCALE GENOMIC DNA]</scope>
</reference>
<comment type="similarity">
    <text evidence="2 6">Belongs to the ABC-3 integral membrane protein family.</text>
</comment>
<dbReference type="PANTHER" id="PTHR30477:SF0">
    <property type="entry name" value="METAL TRANSPORT SYSTEM MEMBRANE PROTEIN TM_0125-RELATED"/>
    <property type="match status" value="1"/>
</dbReference>
<feature type="transmembrane region" description="Helical" evidence="7">
    <location>
        <begin position="145"/>
        <end position="163"/>
    </location>
</feature>
<dbReference type="CDD" id="cd06550">
    <property type="entry name" value="TM_ABC_iron-siderophores_like"/>
    <property type="match status" value="1"/>
</dbReference>
<comment type="caution">
    <text evidence="8">The sequence shown here is derived from an EMBL/GenBank/DDBJ whole genome shotgun (WGS) entry which is preliminary data.</text>
</comment>
<evidence type="ECO:0000256" key="2">
    <source>
        <dbReference type="ARBA" id="ARBA00008034"/>
    </source>
</evidence>
<dbReference type="PATRIC" id="fig|1618394.3.peg.717"/>
<dbReference type="InterPro" id="IPR001626">
    <property type="entry name" value="ABC_TroCD"/>
</dbReference>
<dbReference type="InterPro" id="IPR037294">
    <property type="entry name" value="ABC_BtuC-like"/>
</dbReference>
<evidence type="ECO:0000256" key="6">
    <source>
        <dbReference type="RuleBase" id="RU003943"/>
    </source>
</evidence>
<feature type="transmembrane region" description="Helical" evidence="7">
    <location>
        <begin position="104"/>
        <end position="125"/>
    </location>
</feature>
<evidence type="ECO:0000256" key="1">
    <source>
        <dbReference type="ARBA" id="ARBA00004141"/>
    </source>
</evidence>
<feature type="transmembrane region" description="Helical" evidence="7">
    <location>
        <begin position="20"/>
        <end position="44"/>
    </location>
</feature>
<dbReference type="PANTHER" id="PTHR30477">
    <property type="entry name" value="ABC-TRANSPORTER METAL-BINDING PROTEIN"/>
    <property type="match status" value="1"/>
</dbReference>
<feature type="transmembrane region" description="Helical" evidence="7">
    <location>
        <begin position="208"/>
        <end position="225"/>
    </location>
</feature>
<evidence type="ECO:0000313" key="8">
    <source>
        <dbReference type="EMBL" id="KKT96513.1"/>
    </source>
</evidence>
<evidence type="ECO:0000256" key="7">
    <source>
        <dbReference type="SAM" id="Phobius"/>
    </source>
</evidence>
<name>A0A0G1LKR7_9BACT</name>
<dbReference type="SUPFAM" id="SSF81345">
    <property type="entry name" value="ABC transporter involved in vitamin B12 uptake, BtuC"/>
    <property type="match status" value="1"/>
</dbReference>
<feature type="transmembrane region" description="Helical" evidence="7">
    <location>
        <begin position="184"/>
        <end position="202"/>
    </location>
</feature>